<keyword evidence="3" id="KW-1185">Reference proteome</keyword>
<feature type="region of interest" description="Disordered" evidence="1">
    <location>
        <begin position="303"/>
        <end position="342"/>
    </location>
</feature>
<feature type="compositionally biased region" description="Basic and acidic residues" evidence="1">
    <location>
        <begin position="311"/>
        <end position="327"/>
    </location>
</feature>
<proteinExistence type="predicted"/>
<dbReference type="AlphaFoldDB" id="D7G8P5"/>
<organism evidence="2 3">
    <name type="scientific">Ectocarpus siliculosus</name>
    <name type="common">Brown alga</name>
    <name type="synonym">Conferva siliculosa</name>
    <dbReference type="NCBI Taxonomy" id="2880"/>
    <lineage>
        <taxon>Eukaryota</taxon>
        <taxon>Sar</taxon>
        <taxon>Stramenopiles</taxon>
        <taxon>Ochrophyta</taxon>
        <taxon>PX clade</taxon>
        <taxon>Phaeophyceae</taxon>
        <taxon>Ectocarpales</taxon>
        <taxon>Ectocarpaceae</taxon>
        <taxon>Ectocarpus</taxon>
    </lineage>
</organism>
<gene>
    <name evidence="2" type="ORF">Esi_0091_0037</name>
</gene>
<evidence type="ECO:0000313" key="3">
    <source>
        <dbReference type="Proteomes" id="UP000002630"/>
    </source>
</evidence>
<dbReference type="EMBL" id="FN649760">
    <property type="protein sequence ID" value="CBJ28069.1"/>
    <property type="molecule type" value="Genomic_DNA"/>
</dbReference>
<reference evidence="2 3" key="1">
    <citation type="journal article" date="2010" name="Nature">
        <title>The Ectocarpus genome and the independent evolution of multicellularity in brown algae.</title>
        <authorList>
            <person name="Cock J.M."/>
            <person name="Sterck L."/>
            <person name="Rouze P."/>
            <person name="Scornet D."/>
            <person name="Allen A.E."/>
            <person name="Amoutzias G."/>
            <person name="Anthouard V."/>
            <person name="Artiguenave F."/>
            <person name="Aury J.M."/>
            <person name="Badger J.H."/>
            <person name="Beszteri B."/>
            <person name="Billiau K."/>
            <person name="Bonnet E."/>
            <person name="Bothwell J.H."/>
            <person name="Bowler C."/>
            <person name="Boyen C."/>
            <person name="Brownlee C."/>
            <person name="Carrano C.J."/>
            <person name="Charrier B."/>
            <person name="Cho G.Y."/>
            <person name="Coelho S.M."/>
            <person name="Collen J."/>
            <person name="Corre E."/>
            <person name="Da Silva C."/>
            <person name="Delage L."/>
            <person name="Delaroque N."/>
            <person name="Dittami S.M."/>
            <person name="Doulbeau S."/>
            <person name="Elias M."/>
            <person name="Farnham G."/>
            <person name="Gachon C.M."/>
            <person name="Gschloessl B."/>
            <person name="Heesch S."/>
            <person name="Jabbari K."/>
            <person name="Jubin C."/>
            <person name="Kawai H."/>
            <person name="Kimura K."/>
            <person name="Kloareg B."/>
            <person name="Kupper F.C."/>
            <person name="Lang D."/>
            <person name="Le Bail A."/>
            <person name="Leblanc C."/>
            <person name="Lerouge P."/>
            <person name="Lohr M."/>
            <person name="Lopez P.J."/>
            <person name="Martens C."/>
            <person name="Maumus F."/>
            <person name="Michel G."/>
            <person name="Miranda-Saavedra D."/>
            <person name="Morales J."/>
            <person name="Moreau H."/>
            <person name="Motomura T."/>
            <person name="Nagasato C."/>
            <person name="Napoli C.A."/>
            <person name="Nelson D.R."/>
            <person name="Nyvall-Collen P."/>
            <person name="Peters A.F."/>
            <person name="Pommier C."/>
            <person name="Potin P."/>
            <person name="Poulain J."/>
            <person name="Quesneville H."/>
            <person name="Read B."/>
            <person name="Rensing S.A."/>
            <person name="Ritter A."/>
            <person name="Rousvoal S."/>
            <person name="Samanta M."/>
            <person name="Samson G."/>
            <person name="Schroeder D.C."/>
            <person name="Segurens B."/>
            <person name="Strittmatter M."/>
            <person name="Tonon T."/>
            <person name="Tregear J.W."/>
            <person name="Valentin K."/>
            <person name="von Dassow P."/>
            <person name="Yamagishi T."/>
            <person name="Van de Peer Y."/>
            <person name="Wincker P."/>
        </authorList>
    </citation>
    <scope>NUCLEOTIDE SEQUENCE [LARGE SCALE GENOMIC DNA]</scope>
    <source>
        <strain evidence="3">Ec32 / CCAP1310/4</strain>
    </source>
</reference>
<feature type="compositionally biased region" description="Acidic residues" evidence="1">
    <location>
        <begin position="123"/>
        <end position="132"/>
    </location>
</feature>
<evidence type="ECO:0000313" key="2">
    <source>
        <dbReference type="EMBL" id="CBJ28069.1"/>
    </source>
</evidence>
<evidence type="ECO:0000256" key="1">
    <source>
        <dbReference type="SAM" id="MobiDB-lite"/>
    </source>
</evidence>
<accession>D7G8P5</accession>
<protein>
    <submittedName>
        <fullName evidence="2">Uncharacterized protein</fullName>
    </submittedName>
</protein>
<dbReference type="Proteomes" id="UP000002630">
    <property type="component" value="Unassembled WGS sequence"/>
</dbReference>
<sequence length="536" mass="57735">MIEYAARLLRFADELEEGADVDSRVSLLRYGVEAVLTLAGAIEGDSSRAGHEGPSRADADELRHQEDKVIQFACALGFDAADEPCDSEEITTSATPAAHTRRRRKRESSRRAGKKHRLSFDSEQSDQVEEDKEVPAANGRSSKKPKCGGRNPWAVKLKKPIIHDTEEKLTLAELVTDLNHGVAAGYDGRQMSDELNELVAEYAQSKADRPVEEQSLFALIGQDGAQTTEQRLSVAMMKGKPELGGFVGDIEQSAPEGLTNKPPEFHVKLMSGPKAAPATGPYGPDEWHIPKENGRMIVKGPMARGEQATTRVDRDSARQSVVDRAESRMPPIGAPHNPFADSLVLSDTAPRTTGSRKATEANNAMAWDGSAGNWVKAASQKALNSGPGYGAVGKPFNSGNGATARDFSAEGANDKWYGLHLDIPTRDLAAKLRLLVQPDGSLKDAPLCDTEVNPDHPGLTKGRSTFGLDREGALIMGVHNGQSLNRCVGGGTIPVTTAAPPYRVPHFAIAPLLAGKIVSNKTHNKRERTRAKLNEE</sequence>
<feature type="compositionally biased region" description="Basic residues" evidence="1">
    <location>
        <begin position="99"/>
        <end position="117"/>
    </location>
</feature>
<dbReference type="InParanoid" id="D7G8P5"/>
<feature type="region of interest" description="Disordered" evidence="1">
    <location>
        <begin position="85"/>
        <end position="151"/>
    </location>
</feature>
<name>D7G8P5_ECTSI</name>